<proteinExistence type="predicted"/>
<accession>A0A0F9K8A8</accession>
<organism evidence="2">
    <name type="scientific">marine sediment metagenome</name>
    <dbReference type="NCBI Taxonomy" id="412755"/>
    <lineage>
        <taxon>unclassified sequences</taxon>
        <taxon>metagenomes</taxon>
        <taxon>ecological metagenomes</taxon>
    </lineage>
</organism>
<comment type="caution">
    <text evidence="2">The sequence shown here is derived from an EMBL/GenBank/DDBJ whole genome shotgun (WGS) entry which is preliminary data.</text>
</comment>
<evidence type="ECO:0000313" key="2">
    <source>
        <dbReference type="EMBL" id="KKM78364.1"/>
    </source>
</evidence>
<dbReference type="AlphaFoldDB" id="A0A0F9K8A8"/>
<sequence>MITEEQIRQWAREEIQKFVETKQDRCQHSVSGTMRDSILYCDGCDKVLTWEDAKNAAPPDPVPGSLEKQSMEKALGRDV</sequence>
<protein>
    <submittedName>
        <fullName evidence="2">Uncharacterized protein</fullName>
    </submittedName>
</protein>
<name>A0A0F9K8A8_9ZZZZ</name>
<feature type="region of interest" description="Disordered" evidence="1">
    <location>
        <begin position="55"/>
        <end position="79"/>
    </location>
</feature>
<evidence type="ECO:0000256" key="1">
    <source>
        <dbReference type="SAM" id="MobiDB-lite"/>
    </source>
</evidence>
<feature type="compositionally biased region" description="Basic and acidic residues" evidence="1">
    <location>
        <begin position="69"/>
        <end position="79"/>
    </location>
</feature>
<reference evidence="2" key="1">
    <citation type="journal article" date="2015" name="Nature">
        <title>Complex archaea that bridge the gap between prokaryotes and eukaryotes.</title>
        <authorList>
            <person name="Spang A."/>
            <person name="Saw J.H."/>
            <person name="Jorgensen S.L."/>
            <person name="Zaremba-Niedzwiedzka K."/>
            <person name="Martijn J."/>
            <person name="Lind A.E."/>
            <person name="van Eijk R."/>
            <person name="Schleper C."/>
            <person name="Guy L."/>
            <person name="Ettema T.J."/>
        </authorList>
    </citation>
    <scope>NUCLEOTIDE SEQUENCE</scope>
</reference>
<gene>
    <name evidence="2" type="ORF">LCGC14_1360670</name>
</gene>
<dbReference type="EMBL" id="LAZR01008502">
    <property type="protein sequence ID" value="KKM78364.1"/>
    <property type="molecule type" value="Genomic_DNA"/>
</dbReference>